<name>A0A420YBH4_9PEZI</name>
<reference evidence="2 3" key="1">
    <citation type="submission" date="2018-08" db="EMBL/GenBank/DDBJ databases">
        <title>Draft genome of the lignicolous fungus Coniochaeta pulveracea.</title>
        <authorList>
            <person name="Borstlap C.J."/>
            <person name="De Witt R.N."/>
            <person name="Botha A."/>
            <person name="Volschenk H."/>
        </authorList>
    </citation>
    <scope>NUCLEOTIDE SEQUENCE [LARGE SCALE GENOMIC DNA]</scope>
    <source>
        <strain evidence="2 3">CAB683</strain>
    </source>
</reference>
<comment type="caution">
    <text evidence="2">The sequence shown here is derived from an EMBL/GenBank/DDBJ whole genome shotgun (WGS) entry which is preliminary data.</text>
</comment>
<sequence length="546" mass="60770">MGESIPQIRLPSPLPRTNPPSPISNTSRIQEIRTQTLEADLVNDQLSEILAEQKKLVREIVKLKEQNLRDVSEVEANAETRRLAEQKAELLQQRTSRSLLAPDPDSNRGISLPDRLESPPPMRRARSALPAARFGGDSSLSVTEQKVESRSRIGQKPDINKNSLMPDRLDSPPPMQRRRSCLPNNRFGGDSPLSAPEQNFHHPPQDRASRSRISLEPDNNKSDYLRDRLDSPPPMQRRRSGLPTAPFGGDSPPSEPEQKFQPFQDRASRSRIGALEPDSNRTNSLRDRLDSPPPMGRVRSGLPNIRFGGDGPLSGPEHKVNPLQDRARRSHLALEPDNYKGMPLRERLDSPPSMQRRPSGGLPTTRFGGESPPSGPKQKFQPFQDRVSRSRIGALEPDNDRGMSLPDRSESPPPMRRARSALPTARFGGNSLLPGSDNRHRSSFLGDNDEGYASHDDSGRWEGGNKRRSALLVTARRTGIDAEMGSSEDCDILSEVDRIRNKTAAAGATGTREAIRQLEQCLRDVKRNDADDPMDGLMRERSRRGI</sequence>
<feature type="compositionally biased region" description="Basic and acidic residues" evidence="1">
    <location>
        <begin position="332"/>
        <end position="349"/>
    </location>
</feature>
<protein>
    <submittedName>
        <fullName evidence="2">Uncharacterized protein</fullName>
    </submittedName>
</protein>
<feature type="region of interest" description="Disordered" evidence="1">
    <location>
        <begin position="93"/>
        <end position="464"/>
    </location>
</feature>
<feature type="region of interest" description="Disordered" evidence="1">
    <location>
        <begin position="526"/>
        <end position="546"/>
    </location>
</feature>
<keyword evidence="3" id="KW-1185">Reference proteome</keyword>
<accession>A0A420YBH4</accession>
<dbReference type="AlphaFoldDB" id="A0A420YBH4"/>
<organism evidence="2 3">
    <name type="scientific">Coniochaeta pulveracea</name>
    <dbReference type="NCBI Taxonomy" id="177199"/>
    <lineage>
        <taxon>Eukaryota</taxon>
        <taxon>Fungi</taxon>
        <taxon>Dikarya</taxon>
        <taxon>Ascomycota</taxon>
        <taxon>Pezizomycotina</taxon>
        <taxon>Sordariomycetes</taxon>
        <taxon>Sordariomycetidae</taxon>
        <taxon>Coniochaetales</taxon>
        <taxon>Coniochaetaceae</taxon>
        <taxon>Coniochaeta</taxon>
    </lineage>
</organism>
<dbReference type="Proteomes" id="UP000275385">
    <property type="component" value="Unassembled WGS sequence"/>
</dbReference>
<proteinExistence type="predicted"/>
<feature type="compositionally biased region" description="Basic and acidic residues" evidence="1">
    <location>
        <begin position="452"/>
        <end position="464"/>
    </location>
</feature>
<feature type="region of interest" description="Disordered" evidence="1">
    <location>
        <begin position="1"/>
        <end position="28"/>
    </location>
</feature>
<evidence type="ECO:0000313" key="3">
    <source>
        <dbReference type="Proteomes" id="UP000275385"/>
    </source>
</evidence>
<evidence type="ECO:0000313" key="2">
    <source>
        <dbReference type="EMBL" id="RKU45080.1"/>
    </source>
</evidence>
<dbReference type="EMBL" id="QVQW01000024">
    <property type="protein sequence ID" value="RKU45080.1"/>
    <property type="molecule type" value="Genomic_DNA"/>
</dbReference>
<gene>
    <name evidence="2" type="ORF">DL546_007617</name>
</gene>
<feature type="compositionally biased region" description="Pro residues" evidence="1">
    <location>
        <begin position="12"/>
        <end position="22"/>
    </location>
</feature>
<evidence type="ECO:0000256" key="1">
    <source>
        <dbReference type="SAM" id="MobiDB-lite"/>
    </source>
</evidence>
<feature type="compositionally biased region" description="Basic and acidic residues" evidence="1">
    <location>
        <begin position="199"/>
        <end position="230"/>
    </location>
</feature>